<feature type="region of interest" description="Disordered" evidence="1">
    <location>
        <begin position="52"/>
        <end position="87"/>
    </location>
</feature>
<evidence type="ECO:0000313" key="2">
    <source>
        <dbReference type="EMBL" id="MBB3120987.1"/>
    </source>
</evidence>
<dbReference type="EMBL" id="JACHXD010000012">
    <property type="protein sequence ID" value="MBB3120987.1"/>
    <property type="molecule type" value="Genomic_DNA"/>
</dbReference>
<evidence type="ECO:0000256" key="1">
    <source>
        <dbReference type="SAM" id="MobiDB-lite"/>
    </source>
</evidence>
<dbReference type="NCBIfam" id="TIGR04267">
    <property type="entry name" value="mod_HExxH"/>
    <property type="match status" value="1"/>
</dbReference>
<keyword evidence="3" id="KW-1185">Reference proteome</keyword>
<organism evidence="2 3">
    <name type="scientific">Pseudoduganella violacea</name>
    <dbReference type="NCBI Taxonomy" id="1715466"/>
    <lineage>
        <taxon>Bacteria</taxon>
        <taxon>Pseudomonadati</taxon>
        <taxon>Pseudomonadota</taxon>
        <taxon>Betaproteobacteria</taxon>
        <taxon>Burkholderiales</taxon>
        <taxon>Oxalobacteraceae</taxon>
        <taxon>Telluria group</taxon>
        <taxon>Pseudoduganella</taxon>
    </lineage>
</organism>
<evidence type="ECO:0000313" key="3">
    <source>
        <dbReference type="Proteomes" id="UP000541535"/>
    </source>
</evidence>
<protein>
    <recommendedName>
        <fullName evidence="4">HEXXH motif domain-containing protein</fullName>
    </recommendedName>
</protein>
<sequence>MKSALIRTLAEESIAQFNADDSHLAVVKENIKWYSSINMMYGALPAEPLPPLPATANGPIDPRAAEAEDKRRQLEAGPAEAAKPEPETLPSLQALLEENRYAPFDVARNVANQVRAIVAITGYLPEAASLKRSYIASLNAIQKTSIPCKEEIVVSFHNPVLQEELRREGLISYAQQQYYSPDEEQHIAGRISDALSFIKAVDERLHDAIQSMLGAIVCVRREGSSGTVSSMVGLIWLNPNPSWTMLDFAENIVHEYIHNTIFLADLVEKIFITPHWYAPDDGLVVSAIKKYPRGVNIAFHSLYVAIGLAIFMANAKQLGRAEQLTSGLRETMRGLKEKSERFLSGFGHQLLERVDVYAPAHA</sequence>
<gene>
    <name evidence="2" type="ORF">FHS03_004060</name>
</gene>
<accession>A0A7W5BD26</accession>
<dbReference type="RefSeq" id="WP_183442726.1">
    <property type="nucleotide sequence ID" value="NZ_JACHXD010000012.1"/>
</dbReference>
<proteinExistence type="predicted"/>
<dbReference type="Proteomes" id="UP000541535">
    <property type="component" value="Unassembled WGS sequence"/>
</dbReference>
<feature type="compositionally biased region" description="Basic and acidic residues" evidence="1">
    <location>
        <begin position="63"/>
        <end position="74"/>
    </location>
</feature>
<comment type="caution">
    <text evidence="2">The sequence shown here is derived from an EMBL/GenBank/DDBJ whole genome shotgun (WGS) entry which is preliminary data.</text>
</comment>
<evidence type="ECO:0008006" key="4">
    <source>
        <dbReference type="Google" id="ProtNLM"/>
    </source>
</evidence>
<name>A0A7W5BD26_9BURK</name>
<reference evidence="2 3" key="1">
    <citation type="submission" date="2020-08" db="EMBL/GenBank/DDBJ databases">
        <title>Genomic Encyclopedia of Type Strains, Phase III (KMG-III): the genomes of soil and plant-associated and newly described type strains.</title>
        <authorList>
            <person name="Whitman W."/>
        </authorList>
    </citation>
    <scope>NUCLEOTIDE SEQUENCE [LARGE SCALE GENOMIC DNA]</scope>
    <source>
        <strain evidence="2 3">CECT 8897</strain>
    </source>
</reference>
<dbReference type="AlphaFoldDB" id="A0A7W5BD26"/>
<dbReference type="InterPro" id="IPR026337">
    <property type="entry name" value="AKG_HExxH"/>
</dbReference>